<dbReference type="WBParaSite" id="HCON_00038700-00001">
    <property type="protein sequence ID" value="HCON_00038700-00001"/>
    <property type="gene ID" value="HCON_00038700"/>
</dbReference>
<dbReference type="OMA" id="ERPVANK"/>
<reference evidence="8" key="1">
    <citation type="submission" date="2020-12" db="UniProtKB">
        <authorList>
            <consortium name="WormBaseParasite"/>
        </authorList>
    </citation>
    <scope>IDENTIFICATION</scope>
    <source>
        <strain evidence="8">MHco3</strain>
    </source>
</reference>
<dbReference type="GO" id="GO:0005783">
    <property type="term" value="C:endoplasmic reticulum"/>
    <property type="evidence" value="ECO:0007669"/>
    <property type="project" value="TreeGrafter"/>
</dbReference>
<keyword evidence="2 5" id="KW-0812">Transmembrane</keyword>
<keyword evidence="4 5" id="KW-0472">Membrane</keyword>
<evidence type="ECO:0000313" key="7">
    <source>
        <dbReference type="Proteomes" id="UP000025227"/>
    </source>
</evidence>
<dbReference type="PANTHER" id="PTHR46346:SF1">
    <property type="entry name" value="PHOSPHATIDYLINOSITOL N-ACETYLGLUCOSAMINYLTRANSFERASE SUBUNIT P"/>
    <property type="match status" value="1"/>
</dbReference>
<keyword evidence="7" id="KW-1185">Reference proteome</keyword>
<dbReference type="Proteomes" id="UP000025227">
    <property type="component" value="Unplaced"/>
</dbReference>
<dbReference type="Pfam" id="PF08510">
    <property type="entry name" value="PIG-P"/>
    <property type="match status" value="1"/>
</dbReference>
<dbReference type="GO" id="GO:0016020">
    <property type="term" value="C:membrane"/>
    <property type="evidence" value="ECO:0007669"/>
    <property type="project" value="UniProtKB-SubCell"/>
</dbReference>
<feature type="transmembrane region" description="Helical" evidence="5">
    <location>
        <begin position="60"/>
        <end position="83"/>
    </location>
</feature>
<evidence type="ECO:0000256" key="1">
    <source>
        <dbReference type="ARBA" id="ARBA00004141"/>
    </source>
</evidence>
<evidence type="ECO:0000256" key="4">
    <source>
        <dbReference type="ARBA" id="ARBA00023136"/>
    </source>
</evidence>
<sequence>MPTRDSVEDIHTPNPLPARGIYGFALYISSYCLLILYLLWAIVPTPILNRLGITYVPAKYWVIAIPSLIILSITTFVVVVLAVNIYRFRGYRIFEEVEAIENDFGERPVANKRKIT</sequence>
<dbReference type="OrthoDB" id="690928at2759"/>
<evidence type="ECO:0000256" key="5">
    <source>
        <dbReference type="SAM" id="Phobius"/>
    </source>
</evidence>
<dbReference type="InterPro" id="IPR013717">
    <property type="entry name" value="PIG-P"/>
</dbReference>
<evidence type="ECO:0000256" key="2">
    <source>
        <dbReference type="ARBA" id="ARBA00022692"/>
    </source>
</evidence>
<dbReference type="InterPro" id="IPR052263">
    <property type="entry name" value="GPI_Anchor_Biosynth"/>
</dbReference>
<evidence type="ECO:0000313" key="8">
    <source>
        <dbReference type="WBParaSite" id="HCON_00038700-00001"/>
    </source>
</evidence>
<comment type="subcellular location">
    <subcellularLocation>
        <location evidence="1">Membrane</location>
        <topology evidence="1">Multi-pass membrane protein</topology>
    </subcellularLocation>
</comment>
<name>A0A7I4Y284_HAECO</name>
<dbReference type="AlphaFoldDB" id="A0A7I4Y284"/>
<organism evidence="7 8">
    <name type="scientific">Haemonchus contortus</name>
    <name type="common">Barber pole worm</name>
    <dbReference type="NCBI Taxonomy" id="6289"/>
    <lineage>
        <taxon>Eukaryota</taxon>
        <taxon>Metazoa</taxon>
        <taxon>Ecdysozoa</taxon>
        <taxon>Nematoda</taxon>
        <taxon>Chromadorea</taxon>
        <taxon>Rhabditida</taxon>
        <taxon>Rhabditina</taxon>
        <taxon>Rhabditomorpha</taxon>
        <taxon>Strongyloidea</taxon>
        <taxon>Trichostrongylidae</taxon>
        <taxon>Haemonchus</taxon>
    </lineage>
</organism>
<accession>A0A7I4Y284</accession>
<keyword evidence="3 5" id="KW-1133">Transmembrane helix</keyword>
<protein>
    <submittedName>
        <fullName evidence="8">PIG-P domain-containing protein</fullName>
    </submittedName>
</protein>
<proteinExistence type="predicted"/>
<feature type="transmembrane region" description="Helical" evidence="5">
    <location>
        <begin position="21"/>
        <end position="40"/>
    </location>
</feature>
<evidence type="ECO:0000256" key="3">
    <source>
        <dbReference type="ARBA" id="ARBA00022989"/>
    </source>
</evidence>
<feature type="domain" description="PIG-P" evidence="6">
    <location>
        <begin position="19"/>
        <end position="90"/>
    </location>
</feature>
<evidence type="ECO:0000259" key="6">
    <source>
        <dbReference type="Pfam" id="PF08510"/>
    </source>
</evidence>
<dbReference type="GO" id="GO:0006506">
    <property type="term" value="P:GPI anchor biosynthetic process"/>
    <property type="evidence" value="ECO:0007669"/>
    <property type="project" value="TreeGrafter"/>
</dbReference>
<dbReference type="PANTHER" id="PTHR46346">
    <property type="entry name" value="PHOSPHATIDYLINOSITOL N-ACETYLGLUCOSAMINYLTRANSFERASE SUBUNIT P"/>
    <property type="match status" value="1"/>
</dbReference>